<gene>
    <name evidence="1" type="ORF">MTR67_034964</name>
</gene>
<protein>
    <submittedName>
        <fullName evidence="1">Uncharacterized protein</fullName>
    </submittedName>
</protein>
<evidence type="ECO:0000313" key="2">
    <source>
        <dbReference type="Proteomes" id="UP001234989"/>
    </source>
</evidence>
<accession>A0AAF0U9I9</accession>
<proteinExistence type="predicted"/>
<organism evidence="1 2">
    <name type="scientific">Solanum verrucosum</name>
    <dbReference type="NCBI Taxonomy" id="315347"/>
    <lineage>
        <taxon>Eukaryota</taxon>
        <taxon>Viridiplantae</taxon>
        <taxon>Streptophyta</taxon>
        <taxon>Embryophyta</taxon>
        <taxon>Tracheophyta</taxon>
        <taxon>Spermatophyta</taxon>
        <taxon>Magnoliopsida</taxon>
        <taxon>eudicotyledons</taxon>
        <taxon>Gunneridae</taxon>
        <taxon>Pentapetalae</taxon>
        <taxon>asterids</taxon>
        <taxon>lamiids</taxon>
        <taxon>Solanales</taxon>
        <taxon>Solanaceae</taxon>
        <taxon>Solanoideae</taxon>
        <taxon>Solaneae</taxon>
        <taxon>Solanum</taxon>
    </lineage>
</organism>
<dbReference type="Proteomes" id="UP001234989">
    <property type="component" value="Chromosome 8"/>
</dbReference>
<evidence type="ECO:0000313" key="1">
    <source>
        <dbReference type="EMBL" id="WMV41579.1"/>
    </source>
</evidence>
<dbReference type="EMBL" id="CP133619">
    <property type="protein sequence ID" value="WMV41579.1"/>
    <property type="molecule type" value="Genomic_DNA"/>
</dbReference>
<name>A0AAF0U9I9_SOLVR</name>
<sequence length="15" mass="1974">MKRFWWKFVNIKFGS</sequence>
<reference evidence="1" key="1">
    <citation type="submission" date="2023-08" db="EMBL/GenBank/DDBJ databases">
        <title>A de novo genome assembly of Solanum verrucosum Schlechtendal, a Mexican diploid species geographically isolated from the other diploid A-genome species in potato relatives.</title>
        <authorList>
            <person name="Hosaka K."/>
        </authorList>
    </citation>
    <scope>NUCLEOTIDE SEQUENCE</scope>
    <source>
        <tissue evidence="1">Young leaves</tissue>
    </source>
</reference>
<keyword evidence="2" id="KW-1185">Reference proteome</keyword>